<evidence type="ECO:0008006" key="5">
    <source>
        <dbReference type="Google" id="ProtNLM"/>
    </source>
</evidence>
<gene>
    <name evidence="3" type="ORF">PHLGIDRAFT_256769</name>
</gene>
<feature type="transmembrane region" description="Helical" evidence="2">
    <location>
        <begin position="190"/>
        <end position="212"/>
    </location>
</feature>
<name>A0A0C3NEJ4_PHLG1</name>
<dbReference type="EMBL" id="KN840636">
    <property type="protein sequence ID" value="KIP03054.1"/>
    <property type="molecule type" value="Genomic_DNA"/>
</dbReference>
<dbReference type="Proteomes" id="UP000053257">
    <property type="component" value="Unassembled WGS sequence"/>
</dbReference>
<dbReference type="HOGENOM" id="CLU_657391_0_0_1"/>
<accession>A0A0C3NEJ4</accession>
<organism evidence="3 4">
    <name type="scientific">Phlebiopsis gigantea (strain 11061_1 CR5-6)</name>
    <name type="common">White-rot fungus</name>
    <name type="synonym">Peniophora gigantea</name>
    <dbReference type="NCBI Taxonomy" id="745531"/>
    <lineage>
        <taxon>Eukaryota</taxon>
        <taxon>Fungi</taxon>
        <taxon>Dikarya</taxon>
        <taxon>Basidiomycota</taxon>
        <taxon>Agaricomycotina</taxon>
        <taxon>Agaricomycetes</taxon>
        <taxon>Polyporales</taxon>
        <taxon>Phanerochaetaceae</taxon>
        <taxon>Phlebiopsis</taxon>
    </lineage>
</organism>
<keyword evidence="2" id="KW-0812">Transmembrane</keyword>
<feature type="region of interest" description="Disordered" evidence="1">
    <location>
        <begin position="124"/>
        <end position="143"/>
    </location>
</feature>
<dbReference type="AlphaFoldDB" id="A0A0C3NEJ4"/>
<reference evidence="3 4" key="1">
    <citation type="journal article" date="2014" name="PLoS Genet.">
        <title>Analysis of the Phlebiopsis gigantea genome, transcriptome and secretome provides insight into its pioneer colonization strategies of wood.</title>
        <authorList>
            <person name="Hori C."/>
            <person name="Ishida T."/>
            <person name="Igarashi K."/>
            <person name="Samejima M."/>
            <person name="Suzuki H."/>
            <person name="Master E."/>
            <person name="Ferreira P."/>
            <person name="Ruiz-Duenas F.J."/>
            <person name="Held B."/>
            <person name="Canessa P."/>
            <person name="Larrondo L.F."/>
            <person name="Schmoll M."/>
            <person name="Druzhinina I.S."/>
            <person name="Kubicek C.P."/>
            <person name="Gaskell J.A."/>
            <person name="Kersten P."/>
            <person name="St John F."/>
            <person name="Glasner J."/>
            <person name="Sabat G."/>
            <person name="Splinter BonDurant S."/>
            <person name="Syed K."/>
            <person name="Yadav J."/>
            <person name="Mgbeahuruike A.C."/>
            <person name="Kovalchuk A."/>
            <person name="Asiegbu F.O."/>
            <person name="Lackner G."/>
            <person name="Hoffmeister D."/>
            <person name="Rencoret J."/>
            <person name="Gutierrez A."/>
            <person name="Sun H."/>
            <person name="Lindquist E."/>
            <person name="Barry K."/>
            <person name="Riley R."/>
            <person name="Grigoriev I.V."/>
            <person name="Henrissat B."/>
            <person name="Kues U."/>
            <person name="Berka R.M."/>
            <person name="Martinez A.T."/>
            <person name="Covert S.F."/>
            <person name="Blanchette R.A."/>
            <person name="Cullen D."/>
        </authorList>
    </citation>
    <scope>NUCLEOTIDE SEQUENCE [LARGE SCALE GENOMIC DNA]</scope>
    <source>
        <strain evidence="3 4">11061_1 CR5-6</strain>
    </source>
</reference>
<evidence type="ECO:0000256" key="2">
    <source>
        <dbReference type="SAM" id="Phobius"/>
    </source>
</evidence>
<evidence type="ECO:0000313" key="3">
    <source>
        <dbReference type="EMBL" id="KIP03054.1"/>
    </source>
</evidence>
<keyword evidence="2" id="KW-1133">Transmembrane helix</keyword>
<keyword evidence="2" id="KW-0472">Membrane</keyword>
<proteinExistence type="predicted"/>
<protein>
    <recommendedName>
        <fullName evidence="5">Transmembrane protein</fullName>
    </recommendedName>
</protein>
<evidence type="ECO:0000313" key="4">
    <source>
        <dbReference type="Proteomes" id="UP000053257"/>
    </source>
</evidence>
<sequence length="418" mass="43832">MACTAEPAVECAQFALSAATIGGDCASLTAVNGSLQPDWILQVLGCCALVAADTAARAIFSSCFGVASSQNSACTPLTWPASMVIPCFDDSVGHAVVPTSDITITSNSSASATVLPSPHASRSLLESTIGPSQTSQTSQAGTDIASATTITRVTMPGAVTGTISASSIALVGSSRTGDQSNGATRTTRTVAIVCGVVGATLCIAFFVLGSWCNRRQSRRATRRHAASARRLDEDGYLDGTGQIDASNSSQSQAGILLLRARPFLKLIFCIGHRRSSTACKRPGHGGCPNRNPRPAETVLNRVGSTLSTYDVPPHQQRVAIRMETPQLTSQHFQSPARSSALPGSTEALHMLRVEIATLRAHIRGRDTLKQQQPSPSIAHRLEEIVHAIDTMAGIEDLGTGHSDDGETLPRYSSRVADE</sequence>
<evidence type="ECO:0000256" key="1">
    <source>
        <dbReference type="SAM" id="MobiDB-lite"/>
    </source>
</evidence>
<keyword evidence="4" id="KW-1185">Reference proteome</keyword>
<feature type="region of interest" description="Disordered" evidence="1">
    <location>
        <begin position="395"/>
        <end position="418"/>
    </location>
</feature>